<reference evidence="1" key="1">
    <citation type="submission" date="2021-02" db="EMBL/GenBank/DDBJ databases">
        <authorList>
            <person name="Dougan E. K."/>
            <person name="Rhodes N."/>
            <person name="Thang M."/>
            <person name="Chan C."/>
        </authorList>
    </citation>
    <scope>NUCLEOTIDE SEQUENCE</scope>
</reference>
<protein>
    <submittedName>
        <fullName evidence="1">Uncharacterized protein</fullName>
    </submittedName>
</protein>
<dbReference type="AlphaFoldDB" id="A0A812SVW7"/>
<evidence type="ECO:0000313" key="2">
    <source>
        <dbReference type="Proteomes" id="UP000604046"/>
    </source>
</evidence>
<evidence type="ECO:0000313" key="1">
    <source>
        <dbReference type="EMBL" id="CAE7493804.1"/>
    </source>
</evidence>
<gene>
    <name evidence="1" type="ORF">SNAT2548_LOCUS27666</name>
</gene>
<name>A0A812SVW7_9DINO</name>
<dbReference type="Proteomes" id="UP000604046">
    <property type="component" value="Unassembled WGS sequence"/>
</dbReference>
<sequence>MMGLHILLRSARRPQQRLRLRSKWCSHLLKRLSFENGAAEDMPRQLMLQEPPDESWIDAMERREAKEKEAMAMEKACNGNGFDCCNAVATHGQHRKSENLEPSGRTLYFQFFLRKYFLMSTLFAPGKRTRRCSAKGAQACSQSKAEFWQALRVKLLGDVARSCVQPKLHRVRRRHRICHQALKHVAGELGMATKAGAVTEQGACLHHLAPMRLCRQSVVIFGGLHAVSCGSARCRILDIHAQHSNT</sequence>
<organism evidence="1 2">
    <name type="scientific">Symbiodinium natans</name>
    <dbReference type="NCBI Taxonomy" id="878477"/>
    <lineage>
        <taxon>Eukaryota</taxon>
        <taxon>Sar</taxon>
        <taxon>Alveolata</taxon>
        <taxon>Dinophyceae</taxon>
        <taxon>Suessiales</taxon>
        <taxon>Symbiodiniaceae</taxon>
        <taxon>Symbiodinium</taxon>
    </lineage>
</organism>
<proteinExistence type="predicted"/>
<comment type="caution">
    <text evidence="1">The sequence shown here is derived from an EMBL/GenBank/DDBJ whole genome shotgun (WGS) entry which is preliminary data.</text>
</comment>
<accession>A0A812SVW7</accession>
<keyword evidence="2" id="KW-1185">Reference proteome</keyword>
<dbReference type="EMBL" id="CAJNDS010002482">
    <property type="protein sequence ID" value="CAE7493804.1"/>
    <property type="molecule type" value="Genomic_DNA"/>
</dbReference>